<name>A0A1G7X3D7_9PSEU</name>
<dbReference type="AlphaFoldDB" id="A0A1G7X3D7"/>
<keyword evidence="3" id="KW-0132">Cell division</keyword>
<dbReference type="STRING" id="200378.SAMN05216553_111238"/>
<feature type="transmembrane region" description="Helical" evidence="2">
    <location>
        <begin position="50"/>
        <end position="68"/>
    </location>
</feature>
<reference evidence="4" key="1">
    <citation type="submission" date="2016-10" db="EMBL/GenBank/DDBJ databases">
        <authorList>
            <person name="Varghese N."/>
            <person name="Submissions S."/>
        </authorList>
    </citation>
    <scope>NUCLEOTIDE SEQUENCE [LARGE SCALE GENOMIC DNA]</scope>
    <source>
        <strain evidence="4">CGMCC 4.3506</strain>
    </source>
</reference>
<evidence type="ECO:0000256" key="1">
    <source>
        <dbReference type="SAM" id="MobiDB-lite"/>
    </source>
</evidence>
<proteinExistence type="predicted"/>
<dbReference type="InterPro" id="IPR007060">
    <property type="entry name" value="FtsL/DivIC"/>
</dbReference>
<feature type="compositionally biased region" description="Basic and acidic residues" evidence="1">
    <location>
        <begin position="133"/>
        <end position="144"/>
    </location>
</feature>
<feature type="compositionally biased region" description="Basic and acidic residues" evidence="1">
    <location>
        <begin position="1"/>
        <end position="19"/>
    </location>
</feature>
<keyword evidence="3" id="KW-0131">Cell cycle</keyword>
<protein>
    <submittedName>
        <fullName evidence="3">Cell division protein FtsB</fullName>
    </submittedName>
</protein>
<organism evidence="3 4">
    <name type="scientific">Lentzea fradiae</name>
    <dbReference type="NCBI Taxonomy" id="200378"/>
    <lineage>
        <taxon>Bacteria</taxon>
        <taxon>Bacillati</taxon>
        <taxon>Actinomycetota</taxon>
        <taxon>Actinomycetes</taxon>
        <taxon>Pseudonocardiales</taxon>
        <taxon>Pseudonocardiaceae</taxon>
        <taxon>Lentzea</taxon>
    </lineage>
</organism>
<keyword evidence="2" id="KW-0812">Transmembrane</keyword>
<evidence type="ECO:0000313" key="4">
    <source>
        <dbReference type="Proteomes" id="UP000199623"/>
    </source>
</evidence>
<feature type="compositionally biased region" description="Basic residues" evidence="1">
    <location>
        <begin position="20"/>
        <end position="32"/>
    </location>
</feature>
<sequence>MAERARRPRRPRTEREARPARARKPPRPKAPSRKGDGTGGAFGMTGTRRAAMFAMVLCALALSIAVPLRTYLSQRDELRDVGAEQQKLRETVAALEQRKAQLQDPGYVEIEARKRLHWVRPGETPYIVQLPGDEARNTESERPSGKPAAQGSWYEELWESVTHK</sequence>
<dbReference type="EMBL" id="FNCC01000011">
    <property type="protein sequence ID" value="SDG78704.1"/>
    <property type="molecule type" value="Genomic_DNA"/>
</dbReference>
<accession>A0A1G7X3D7</accession>
<dbReference type="Proteomes" id="UP000199623">
    <property type="component" value="Unassembled WGS sequence"/>
</dbReference>
<feature type="region of interest" description="Disordered" evidence="1">
    <location>
        <begin position="1"/>
        <end position="43"/>
    </location>
</feature>
<dbReference type="GO" id="GO:0051301">
    <property type="term" value="P:cell division"/>
    <property type="evidence" value="ECO:0007669"/>
    <property type="project" value="UniProtKB-KW"/>
</dbReference>
<keyword evidence="2" id="KW-1133">Transmembrane helix</keyword>
<evidence type="ECO:0000313" key="3">
    <source>
        <dbReference type="EMBL" id="SDG78704.1"/>
    </source>
</evidence>
<feature type="region of interest" description="Disordered" evidence="1">
    <location>
        <begin position="128"/>
        <end position="164"/>
    </location>
</feature>
<evidence type="ECO:0000256" key="2">
    <source>
        <dbReference type="SAM" id="Phobius"/>
    </source>
</evidence>
<keyword evidence="2" id="KW-0472">Membrane</keyword>
<gene>
    <name evidence="3" type="ORF">SAMN05216553_111238</name>
</gene>
<dbReference type="Pfam" id="PF04977">
    <property type="entry name" value="DivIC"/>
    <property type="match status" value="1"/>
</dbReference>
<keyword evidence="4" id="KW-1185">Reference proteome</keyword>
<dbReference type="RefSeq" id="WP_245744184.1">
    <property type="nucleotide sequence ID" value="NZ_FNCC01000011.1"/>
</dbReference>